<evidence type="ECO:0000259" key="1">
    <source>
        <dbReference type="PROSITE" id="PS51186"/>
    </source>
</evidence>
<comment type="caution">
    <text evidence="2">The sequence shown here is derived from an EMBL/GenBank/DDBJ whole genome shotgun (WGS) entry which is preliminary data.</text>
</comment>
<dbReference type="PANTHER" id="PTHR43415">
    <property type="entry name" value="SPERMIDINE N(1)-ACETYLTRANSFERASE"/>
    <property type="match status" value="1"/>
</dbReference>
<dbReference type="PROSITE" id="PS51186">
    <property type="entry name" value="GNAT"/>
    <property type="match status" value="1"/>
</dbReference>
<dbReference type="Pfam" id="PF13302">
    <property type="entry name" value="Acetyltransf_3"/>
    <property type="match status" value="1"/>
</dbReference>
<evidence type="ECO:0000313" key="2">
    <source>
        <dbReference type="EMBL" id="KJF74622.1"/>
    </source>
</evidence>
<dbReference type="PANTHER" id="PTHR43415:SF3">
    <property type="entry name" value="GNAT-FAMILY ACETYLTRANSFERASE"/>
    <property type="match status" value="1"/>
</dbReference>
<proteinExistence type="predicted"/>
<dbReference type="InterPro" id="IPR000182">
    <property type="entry name" value="GNAT_dom"/>
</dbReference>
<dbReference type="Proteomes" id="UP000032564">
    <property type="component" value="Unassembled WGS sequence"/>
</dbReference>
<dbReference type="Gene3D" id="3.40.630.30">
    <property type="match status" value="1"/>
</dbReference>
<name>A0ABR5DC15_9HYPH</name>
<dbReference type="SUPFAM" id="SSF55729">
    <property type="entry name" value="Acyl-CoA N-acyltransferases (Nat)"/>
    <property type="match status" value="1"/>
</dbReference>
<evidence type="ECO:0000313" key="3">
    <source>
        <dbReference type="Proteomes" id="UP000032564"/>
    </source>
</evidence>
<dbReference type="InterPro" id="IPR016181">
    <property type="entry name" value="Acyl_CoA_acyltransferase"/>
</dbReference>
<organism evidence="2 3">
    <name type="scientific">Agrobacterium arsenijevicii</name>
    <dbReference type="NCBI Taxonomy" id="1585697"/>
    <lineage>
        <taxon>Bacteria</taxon>
        <taxon>Pseudomonadati</taxon>
        <taxon>Pseudomonadota</taxon>
        <taxon>Alphaproteobacteria</taxon>
        <taxon>Hyphomicrobiales</taxon>
        <taxon>Rhizobiaceae</taxon>
        <taxon>Rhizobium/Agrobacterium group</taxon>
        <taxon>Agrobacterium</taxon>
    </lineage>
</organism>
<dbReference type="EMBL" id="JWIT01000003">
    <property type="protein sequence ID" value="KJF74622.1"/>
    <property type="molecule type" value="Genomic_DNA"/>
</dbReference>
<sequence length="179" mass="20054">MTILEGVRVRLRPASTDDAEARFALGMDSNIIRMFGVNLADAKPMTKDAAEQWAQGQARNPNAWIIEVEGRLVGEIKLHSINAQDRRASMAIGIYDRTLLGLGIGTEAIHLLLRHAFSELKLHRIGIRVLAYNERAIRAYSKCGFIVEGQERETAFVDGKWHDDLMMGLLSTEYQSWSG</sequence>
<protein>
    <submittedName>
        <fullName evidence="2">GCN5 family acetyltransferase</fullName>
    </submittedName>
</protein>
<reference evidence="2 3" key="1">
    <citation type="submission" date="2014-12" db="EMBL/GenBank/DDBJ databases">
        <authorList>
            <person name="Kuzmanovic N."/>
            <person name="Pulawska J."/>
            <person name="Obradovic A."/>
        </authorList>
    </citation>
    <scope>NUCLEOTIDE SEQUENCE [LARGE SCALE GENOMIC DNA]</scope>
    <source>
        <strain evidence="2 3">KFB 330</strain>
    </source>
</reference>
<feature type="domain" description="N-acetyltransferase" evidence="1">
    <location>
        <begin position="9"/>
        <end position="163"/>
    </location>
</feature>
<accession>A0ABR5DC15</accession>
<gene>
    <name evidence="2" type="ORF">RP75_05835</name>
</gene>
<keyword evidence="3" id="KW-1185">Reference proteome</keyword>
<dbReference type="RefSeq" id="WP_045016172.1">
    <property type="nucleotide sequence ID" value="NZ_CP166104.1"/>
</dbReference>